<comment type="cofactor">
    <cofactor evidence="1">
        <name>Ca(2+)</name>
        <dbReference type="ChEBI" id="CHEBI:29108"/>
    </cofactor>
</comment>
<protein>
    <recommendedName>
        <fullName evidence="8">alpha-1,2-Mannosidase</fullName>
        <ecNumber evidence="8">3.2.1.-</ecNumber>
    </recommendedName>
</protein>
<dbReference type="PANTHER" id="PTHR11742">
    <property type="entry name" value="MANNOSYL-OLIGOSACCHARIDE ALPHA-1,2-MANNOSIDASE-RELATED"/>
    <property type="match status" value="1"/>
</dbReference>
<dbReference type="GO" id="GO:0005783">
    <property type="term" value="C:endoplasmic reticulum"/>
    <property type="evidence" value="ECO:0007669"/>
    <property type="project" value="TreeGrafter"/>
</dbReference>
<evidence type="ECO:0000256" key="2">
    <source>
        <dbReference type="ARBA" id="ARBA00004922"/>
    </source>
</evidence>
<dbReference type="InterPro" id="IPR001382">
    <property type="entry name" value="Glyco_hydro_47"/>
</dbReference>
<evidence type="ECO:0000256" key="7">
    <source>
        <dbReference type="PIRSR" id="PIRSR601382-3"/>
    </source>
</evidence>
<evidence type="ECO:0000256" key="8">
    <source>
        <dbReference type="RuleBase" id="RU361193"/>
    </source>
</evidence>
<name>A0A8K1CIG9_PYTOL</name>
<evidence type="ECO:0000313" key="9">
    <source>
        <dbReference type="EMBL" id="TMW63371.1"/>
    </source>
</evidence>
<dbReference type="EC" id="3.2.1.-" evidence="8"/>
<dbReference type="SUPFAM" id="SSF48225">
    <property type="entry name" value="Seven-hairpin glycosidases"/>
    <property type="match status" value="1"/>
</dbReference>
<comment type="similarity">
    <text evidence="3 8">Belongs to the glycosyl hydrolase 47 family.</text>
</comment>
<accession>A0A8K1CIG9</accession>
<gene>
    <name evidence="9" type="ORF">Poli38472_002312</name>
</gene>
<dbReference type="Pfam" id="PF01532">
    <property type="entry name" value="Glyco_hydro_47"/>
    <property type="match status" value="1"/>
</dbReference>
<evidence type="ECO:0000313" key="10">
    <source>
        <dbReference type="Proteomes" id="UP000794436"/>
    </source>
</evidence>
<comment type="pathway">
    <text evidence="2">Protein modification; protein glycosylation.</text>
</comment>
<feature type="active site" description="Proton donor" evidence="6">
    <location>
        <position position="353"/>
    </location>
</feature>
<dbReference type="GO" id="GO:0000139">
    <property type="term" value="C:Golgi membrane"/>
    <property type="evidence" value="ECO:0007669"/>
    <property type="project" value="TreeGrafter"/>
</dbReference>
<dbReference type="InterPro" id="IPR050749">
    <property type="entry name" value="Glycosyl_Hydrolase_47"/>
</dbReference>
<comment type="caution">
    <text evidence="9">The sequence shown here is derived from an EMBL/GenBank/DDBJ whole genome shotgun (WGS) entry which is preliminary data.</text>
</comment>
<dbReference type="Gene3D" id="1.50.10.10">
    <property type="match status" value="1"/>
</dbReference>
<dbReference type="Proteomes" id="UP000794436">
    <property type="component" value="Unassembled WGS sequence"/>
</dbReference>
<evidence type="ECO:0000256" key="4">
    <source>
        <dbReference type="ARBA" id="ARBA00022801"/>
    </source>
</evidence>
<evidence type="ECO:0000256" key="1">
    <source>
        <dbReference type="ARBA" id="ARBA00001913"/>
    </source>
</evidence>
<keyword evidence="4 8" id="KW-0378">Hydrolase</keyword>
<keyword evidence="8" id="KW-0326">Glycosidase</keyword>
<reference evidence="9" key="1">
    <citation type="submission" date="2019-03" db="EMBL/GenBank/DDBJ databases">
        <title>Long read genome sequence of the mycoparasitic Pythium oligandrum ATCC 38472 isolated from sugarbeet rhizosphere.</title>
        <authorList>
            <person name="Gaulin E."/>
        </authorList>
    </citation>
    <scope>NUCLEOTIDE SEQUENCE</scope>
    <source>
        <strain evidence="9">ATCC 38472_TT</strain>
    </source>
</reference>
<dbReference type="PANTHER" id="PTHR11742:SF6">
    <property type="entry name" value="MANNOSYL-OLIGOSACCHARIDE ALPHA-1,2-MANNOSIDASE IA-RELATED"/>
    <property type="match status" value="1"/>
</dbReference>
<sequence length="469" mass="53452">MWTNPGIRDAAFVWRRITLTDDLTSSIERHEAVKRAMQFVWKNYREQAFGADELRPLDGLASNRWGHSGCMILDSLDTLYIMDMKEDFDQGRRFVADELSFDHMGEISVFETIIRNLGGLLSAYDLSKDSIFLDRAVELAQRLLPAISQSDGRADYLLNTATNRSSQPGQLSESGTYQLEFEYLSAATGDATYATYARNFYESIASQQSVQLDGLFANQIAVRDPIELTISMGSEGDSFYEYLLKVWIFTGQQPDDLTKKLYNGATDGMEKHLLRESTKGQLYLADYDMINQHPIHHMEHLACFVPGLLALGAHRMQATDPERSMRHLSTAKRLMKTCYEEFYAKQPTGLAPECLDTPDLVVCSDQHYELRPEVVESLYVLHQVTGDQIYQDWGWNIFSAIEKHCRVKYGYAVYRDVTQESHLEAHNEQEKQAMDETLHLNRMHTFFSAETLNAPIVVPDPTGRNEEGG</sequence>
<evidence type="ECO:0000256" key="3">
    <source>
        <dbReference type="ARBA" id="ARBA00007658"/>
    </source>
</evidence>
<dbReference type="InterPro" id="IPR036026">
    <property type="entry name" value="Seven-hairpin_glycosidases"/>
</dbReference>
<dbReference type="GO" id="GO:0004571">
    <property type="term" value="F:mannosyl-oligosaccharide 1,2-alpha-mannosidase activity"/>
    <property type="evidence" value="ECO:0007669"/>
    <property type="project" value="InterPro"/>
</dbReference>
<dbReference type="AlphaFoldDB" id="A0A8K1CIG9"/>
<feature type="active site" description="Proton donor" evidence="6">
    <location>
        <position position="111"/>
    </location>
</feature>
<organism evidence="9 10">
    <name type="scientific">Pythium oligandrum</name>
    <name type="common">Mycoparasitic fungus</name>
    <dbReference type="NCBI Taxonomy" id="41045"/>
    <lineage>
        <taxon>Eukaryota</taxon>
        <taxon>Sar</taxon>
        <taxon>Stramenopiles</taxon>
        <taxon>Oomycota</taxon>
        <taxon>Peronosporomycetes</taxon>
        <taxon>Pythiales</taxon>
        <taxon>Pythiaceae</taxon>
        <taxon>Pythium</taxon>
    </lineage>
</organism>
<keyword evidence="5 7" id="KW-1015">Disulfide bond</keyword>
<dbReference type="OrthoDB" id="8118055at2759"/>
<dbReference type="PRINTS" id="PR00747">
    <property type="entry name" value="GLYHDRLASE47"/>
</dbReference>
<evidence type="ECO:0000256" key="5">
    <source>
        <dbReference type="ARBA" id="ARBA00023157"/>
    </source>
</evidence>
<feature type="disulfide bond" evidence="7">
    <location>
        <begin position="303"/>
        <end position="338"/>
    </location>
</feature>
<feature type="active site" evidence="6">
    <location>
        <position position="237"/>
    </location>
</feature>
<dbReference type="GO" id="GO:0005975">
    <property type="term" value="P:carbohydrate metabolic process"/>
    <property type="evidence" value="ECO:0007669"/>
    <property type="project" value="InterPro"/>
</dbReference>
<proteinExistence type="inferred from homology"/>
<feature type="active site" evidence="6">
    <location>
        <position position="373"/>
    </location>
</feature>
<dbReference type="GO" id="GO:0005509">
    <property type="term" value="F:calcium ion binding"/>
    <property type="evidence" value="ECO:0007669"/>
    <property type="project" value="InterPro"/>
</dbReference>
<evidence type="ECO:0000256" key="6">
    <source>
        <dbReference type="PIRSR" id="PIRSR601382-1"/>
    </source>
</evidence>
<dbReference type="InterPro" id="IPR012341">
    <property type="entry name" value="6hp_glycosidase-like_sf"/>
</dbReference>
<keyword evidence="10" id="KW-1185">Reference proteome</keyword>
<dbReference type="EMBL" id="SPLM01000072">
    <property type="protein sequence ID" value="TMW63371.1"/>
    <property type="molecule type" value="Genomic_DNA"/>
</dbReference>